<dbReference type="InterPro" id="IPR004045">
    <property type="entry name" value="Glutathione_S-Trfase_N"/>
</dbReference>
<dbReference type="Gene3D" id="1.20.1050.10">
    <property type="match status" value="1"/>
</dbReference>
<dbReference type="PANTHER" id="PTHR11260:SF615">
    <property type="entry name" value="GLUTATHIONE S-TRANSFERASE U17"/>
    <property type="match status" value="1"/>
</dbReference>
<gene>
    <name evidence="6" type="ORF">Scep_017589</name>
</gene>
<accession>A0AAP0IPT7</accession>
<dbReference type="CDD" id="cd03185">
    <property type="entry name" value="GST_C_Tau"/>
    <property type="match status" value="1"/>
</dbReference>
<dbReference type="EC" id="2.5.1.18" evidence="1"/>
<evidence type="ECO:0000259" key="5">
    <source>
        <dbReference type="PROSITE" id="PS50405"/>
    </source>
</evidence>
<dbReference type="SUPFAM" id="SSF52833">
    <property type="entry name" value="Thioredoxin-like"/>
    <property type="match status" value="1"/>
</dbReference>
<evidence type="ECO:0000313" key="7">
    <source>
        <dbReference type="Proteomes" id="UP001419268"/>
    </source>
</evidence>
<dbReference type="GO" id="GO:0004364">
    <property type="term" value="F:glutathione transferase activity"/>
    <property type="evidence" value="ECO:0007669"/>
    <property type="project" value="UniProtKB-EC"/>
</dbReference>
<comment type="caution">
    <text evidence="6">The sequence shown here is derived from an EMBL/GenBank/DDBJ whole genome shotgun (WGS) entry which is preliminary data.</text>
</comment>
<dbReference type="EMBL" id="JBBNAG010000007">
    <property type="protein sequence ID" value="KAK9119496.1"/>
    <property type="molecule type" value="Genomic_DNA"/>
</dbReference>
<dbReference type="GO" id="GO:0005737">
    <property type="term" value="C:cytoplasm"/>
    <property type="evidence" value="ECO:0007669"/>
    <property type="project" value="TreeGrafter"/>
</dbReference>
<keyword evidence="7" id="KW-1185">Reference proteome</keyword>
<dbReference type="Proteomes" id="UP001419268">
    <property type="component" value="Unassembled WGS sequence"/>
</dbReference>
<comment type="similarity">
    <text evidence="4">Belongs to the GST superfamily.</text>
</comment>
<dbReference type="GO" id="GO:0006749">
    <property type="term" value="P:glutathione metabolic process"/>
    <property type="evidence" value="ECO:0007669"/>
    <property type="project" value="InterPro"/>
</dbReference>
<evidence type="ECO:0000256" key="3">
    <source>
        <dbReference type="ARBA" id="ARBA00047960"/>
    </source>
</evidence>
<dbReference type="PROSITE" id="PS50405">
    <property type="entry name" value="GST_CTER"/>
    <property type="match status" value="1"/>
</dbReference>
<proteinExistence type="inferred from homology"/>
<dbReference type="Pfam" id="PF00043">
    <property type="entry name" value="GST_C"/>
    <property type="match status" value="1"/>
</dbReference>
<dbReference type="Gene3D" id="3.40.30.10">
    <property type="entry name" value="Glutaredoxin"/>
    <property type="match status" value="1"/>
</dbReference>
<dbReference type="InterPro" id="IPR036282">
    <property type="entry name" value="Glutathione-S-Trfase_C_sf"/>
</dbReference>
<dbReference type="Pfam" id="PF02798">
    <property type="entry name" value="GST_N"/>
    <property type="match status" value="1"/>
</dbReference>
<dbReference type="InterPro" id="IPR045073">
    <property type="entry name" value="Omega/Tau-like"/>
</dbReference>
<dbReference type="SUPFAM" id="SSF47616">
    <property type="entry name" value="GST C-terminal domain-like"/>
    <property type="match status" value="1"/>
</dbReference>
<protein>
    <recommendedName>
        <fullName evidence="1">glutathione transferase</fullName>
        <ecNumber evidence="1">2.5.1.18</ecNumber>
    </recommendedName>
</protein>
<evidence type="ECO:0000256" key="2">
    <source>
        <dbReference type="ARBA" id="ARBA00022679"/>
    </source>
</evidence>
<dbReference type="AlphaFoldDB" id="A0AAP0IPT7"/>
<evidence type="ECO:0000256" key="1">
    <source>
        <dbReference type="ARBA" id="ARBA00012452"/>
    </source>
</evidence>
<dbReference type="InterPro" id="IPR010987">
    <property type="entry name" value="Glutathione-S-Trfase_C-like"/>
</dbReference>
<feature type="domain" description="GST C-terminal" evidence="5">
    <location>
        <begin position="59"/>
        <end position="201"/>
    </location>
</feature>
<dbReference type="InterPro" id="IPR036249">
    <property type="entry name" value="Thioredoxin-like_sf"/>
</dbReference>
<name>A0AAP0IPT7_9MAGN</name>
<organism evidence="6 7">
    <name type="scientific">Stephania cephalantha</name>
    <dbReference type="NCBI Taxonomy" id="152367"/>
    <lineage>
        <taxon>Eukaryota</taxon>
        <taxon>Viridiplantae</taxon>
        <taxon>Streptophyta</taxon>
        <taxon>Embryophyta</taxon>
        <taxon>Tracheophyta</taxon>
        <taxon>Spermatophyta</taxon>
        <taxon>Magnoliopsida</taxon>
        <taxon>Ranunculales</taxon>
        <taxon>Menispermaceae</taxon>
        <taxon>Menispermoideae</taxon>
        <taxon>Cissampelideae</taxon>
        <taxon>Stephania</taxon>
    </lineage>
</organism>
<dbReference type="InterPro" id="IPR004046">
    <property type="entry name" value="GST_C"/>
</dbReference>
<keyword evidence="2" id="KW-0808">Transferase</keyword>
<sequence length="213" mass="24071">MAGSDEVKLLGGWPSPFVMRPRIAFNLKSIPYDYLDENFRAKSDLLLKSNPVHKKVPFSSTTAARVASGAGRGGDRNYRFRPRRLQDKIVKARRAEAKDEALEKTKVALKRIEELFKDFSKGEKFFGGVGIGYLDIVVGSYLGWVRMAETIITKVKLLNKEKMPELVGWVERFCAHEAVKDVMPEIHMLIDFAKELLSKPTSKPNCEIEKGPN</sequence>
<evidence type="ECO:0000256" key="4">
    <source>
        <dbReference type="RuleBase" id="RU003494"/>
    </source>
</evidence>
<dbReference type="InterPro" id="IPR045074">
    <property type="entry name" value="GST_C_Tau"/>
</dbReference>
<evidence type="ECO:0000313" key="6">
    <source>
        <dbReference type="EMBL" id="KAK9119496.1"/>
    </source>
</evidence>
<reference evidence="6 7" key="1">
    <citation type="submission" date="2024-01" db="EMBL/GenBank/DDBJ databases">
        <title>Genome assemblies of Stephania.</title>
        <authorList>
            <person name="Yang L."/>
        </authorList>
    </citation>
    <scope>NUCLEOTIDE SEQUENCE [LARGE SCALE GENOMIC DNA]</scope>
    <source>
        <strain evidence="6">JXDWG</strain>
        <tissue evidence="6">Leaf</tissue>
    </source>
</reference>
<comment type="catalytic activity">
    <reaction evidence="3">
        <text>RX + glutathione = an S-substituted glutathione + a halide anion + H(+)</text>
        <dbReference type="Rhea" id="RHEA:16437"/>
        <dbReference type="ChEBI" id="CHEBI:15378"/>
        <dbReference type="ChEBI" id="CHEBI:16042"/>
        <dbReference type="ChEBI" id="CHEBI:17792"/>
        <dbReference type="ChEBI" id="CHEBI:57925"/>
        <dbReference type="ChEBI" id="CHEBI:90779"/>
        <dbReference type="EC" id="2.5.1.18"/>
    </reaction>
</comment>
<dbReference type="PANTHER" id="PTHR11260">
    <property type="entry name" value="GLUTATHIONE S-TRANSFERASE, GST, SUPERFAMILY, GST DOMAIN CONTAINING"/>
    <property type="match status" value="1"/>
</dbReference>